<proteinExistence type="predicted"/>
<organism evidence="3 4">
    <name type="scientific">Phascolarctobacterium succinatutens CAG:287</name>
    <dbReference type="NCBI Taxonomy" id="1263101"/>
    <lineage>
        <taxon>Bacteria</taxon>
        <taxon>Bacillati</taxon>
        <taxon>Bacillota</taxon>
        <taxon>Negativicutes</taxon>
        <taxon>Acidaminococcales</taxon>
        <taxon>Acidaminococcaceae</taxon>
        <taxon>Phascolarctobacterium</taxon>
    </lineage>
</organism>
<dbReference type="SUPFAM" id="SSF103515">
    <property type="entry name" value="Autotransporter"/>
    <property type="match status" value="1"/>
</dbReference>
<accession>R6X2U6</accession>
<name>R6X2U6_9FIRM</name>
<feature type="signal peptide" evidence="1">
    <location>
        <begin position="1"/>
        <end position="29"/>
    </location>
</feature>
<dbReference type="Gene3D" id="2.40.128.130">
    <property type="entry name" value="Autotransporter beta-domain"/>
    <property type="match status" value="1"/>
</dbReference>
<reference evidence="3" key="1">
    <citation type="submission" date="2012-11" db="EMBL/GenBank/DDBJ databases">
        <title>Dependencies among metagenomic species, viruses, plasmids and units of genetic variation.</title>
        <authorList>
            <person name="Nielsen H.B."/>
            <person name="Almeida M."/>
            <person name="Juncker A.S."/>
            <person name="Rasmussen S."/>
            <person name="Li J."/>
            <person name="Sunagawa S."/>
            <person name="Plichta D."/>
            <person name="Gautier L."/>
            <person name="Le Chatelier E."/>
            <person name="Peletier E."/>
            <person name="Bonde I."/>
            <person name="Nielsen T."/>
            <person name="Manichanh C."/>
            <person name="Arumugam M."/>
            <person name="Batto J."/>
            <person name="Santos M.B.Q.D."/>
            <person name="Blom N."/>
            <person name="Borruel N."/>
            <person name="Burgdorf K.S."/>
            <person name="Boumezbeur F."/>
            <person name="Casellas F."/>
            <person name="Dore J."/>
            <person name="Guarner F."/>
            <person name="Hansen T."/>
            <person name="Hildebrand F."/>
            <person name="Kaas R.S."/>
            <person name="Kennedy S."/>
            <person name="Kristiansen K."/>
            <person name="Kultima J.R."/>
            <person name="Leonard P."/>
            <person name="Levenez F."/>
            <person name="Lund O."/>
            <person name="Moumen B."/>
            <person name="Le Paslier D."/>
            <person name="Pons N."/>
            <person name="Pedersen O."/>
            <person name="Prifti E."/>
            <person name="Qin J."/>
            <person name="Raes J."/>
            <person name="Tap J."/>
            <person name="Tims S."/>
            <person name="Ussery D.W."/>
            <person name="Yamada T."/>
            <person name="MetaHit consortium"/>
            <person name="Renault P."/>
            <person name="Sicheritz-Ponten T."/>
            <person name="Bork P."/>
            <person name="Wang J."/>
            <person name="Brunak S."/>
            <person name="Ehrlich S.D."/>
        </authorList>
    </citation>
    <scope>NUCLEOTIDE SEQUENCE [LARGE SCALE GENOMIC DNA]</scope>
</reference>
<feature type="domain" description="Autotransporter" evidence="2">
    <location>
        <begin position="800"/>
        <end position="1059"/>
    </location>
</feature>
<dbReference type="GO" id="GO:0019867">
    <property type="term" value="C:outer membrane"/>
    <property type="evidence" value="ECO:0007669"/>
    <property type="project" value="InterPro"/>
</dbReference>
<dbReference type="Gene3D" id="2.160.20.20">
    <property type="match status" value="1"/>
</dbReference>
<keyword evidence="1" id="KW-0732">Signal</keyword>
<protein>
    <recommendedName>
        <fullName evidence="2">Autotransporter domain-containing protein</fullName>
    </recommendedName>
</protein>
<dbReference type="Pfam" id="PF03797">
    <property type="entry name" value="Autotransporter"/>
    <property type="match status" value="1"/>
</dbReference>
<dbReference type="InterPro" id="IPR036709">
    <property type="entry name" value="Autotransporte_beta_dom_sf"/>
</dbReference>
<dbReference type="EMBL" id="CBGL010000038">
    <property type="protein sequence ID" value="CDD10526.1"/>
    <property type="molecule type" value="Genomic_DNA"/>
</dbReference>
<dbReference type="Proteomes" id="UP000014937">
    <property type="component" value="Unassembled WGS sequence"/>
</dbReference>
<sequence length="1059" mass="111054">MKSNKALARKILCGLLAAGVVGVSGSALAATYGVNAGVEDNINANLTYTDGKIDGFDYGLNAQGDYKQSKESKISLTTDSVNITANLTGIQGQKWAVLTIGTSNTSDVNIIGKTNGIVLKTGSSAEITGNKVKIANESKSLLIKIDNSYSNVNRPAQLIVKGKQIELKSSGKVIEANSNYKKAESLPKASVTLGDESTELLEMTGTDGIYAKKNSEIIGNAKDICLVVNSNAKTYGMQATGEEAKVQLTSKDNLLIDVGGSGAIAVYSSAASAKVNLAGNDVKIQAQGTDAPVYGVYSETGSNVSIAGNTAEISTVGGKNGLNGKIGSSAIYADKSNIIVDANKIVVNTDKAKENAYAVYGNCGSHITLGKDANSEVHISSSSEGNAMGVVVATASTSASTAAASQVNIQGAKINVAAEGGPKARGLYAQDQNEIIVGNAGSDIQISAKGEDAAGIIAIEHGSVALNGQNAVIYVDGSKYSTGIHVQNNDMTDETNRATVNVNTENTTINAVTALSAMSHSVLNVNSNLVTNGKNAILTRGNSDVNINTDGQHTTQLNGDIVFNYDGDSSGTGIDSNVNVNLNGEGSSWTGNTKAEWNSASGKPDEAKLTVSHMNLNVANGAQWNPTTIKSQNNETNGMNNIAINNLALNNGIINLESSNLAGDDAVNIENLKGNGGTINTDSVSNKLSIENKAADTSLTVNGTKEVTDAIASGNADLQKLADVVKSNGKSAADRVTSDANDIIGGYSAEVDSNGKVVANTVKTVENTTNRAISDMANISLMTWRQENNDMNKRLGELRDSKGEHGAWARMARGESKYGAQNVKNQYNYYQVGYDEKLSTNPNWTVGVALTRTEGTSTFARGTGENKHTGLAIYGSYLSDNGSFVDLIAKYARMDNDYSTIGAGVGDASYETNGYSLSAEYGKRFTKDNGFWIEPQVELTYGTVGSVDYLTSKGARVHQDSVDSLVGRLGFSLGKDIKQGNVYVRASYLYDFDGETKATMSGAGATSFEQDLGGGWWEVGVGTNLNLSDATHLYFDVEKTFGGNVATPWQWNAGVRWSF</sequence>
<dbReference type="AlphaFoldDB" id="R6X2U6"/>
<evidence type="ECO:0000313" key="4">
    <source>
        <dbReference type="Proteomes" id="UP000014937"/>
    </source>
</evidence>
<dbReference type="InterPro" id="IPR012332">
    <property type="entry name" value="Autotransporter_pectin_lyase_C"/>
</dbReference>
<dbReference type="PRINTS" id="PR01484">
    <property type="entry name" value="PRTACTNFAMLY"/>
</dbReference>
<evidence type="ECO:0000259" key="2">
    <source>
        <dbReference type="PROSITE" id="PS51208"/>
    </source>
</evidence>
<feature type="chain" id="PRO_5004423851" description="Autotransporter domain-containing protein" evidence="1">
    <location>
        <begin position="30"/>
        <end position="1059"/>
    </location>
</feature>
<dbReference type="HOGENOM" id="CLU_002318_1_0_9"/>
<dbReference type="InterPro" id="IPR005546">
    <property type="entry name" value="Autotransporte_beta"/>
</dbReference>
<dbReference type="InterPro" id="IPR003991">
    <property type="entry name" value="Pertactin_virulence_factor"/>
</dbReference>
<comment type="caution">
    <text evidence="3">The sequence shown here is derived from an EMBL/GenBank/DDBJ whole genome shotgun (WGS) entry which is preliminary data.</text>
</comment>
<evidence type="ECO:0000256" key="1">
    <source>
        <dbReference type="SAM" id="SignalP"/>
    </source>
</evidence>
<dbReference type="InterPro" id="IPR006315">
    <property type="entry name" value="OM_autotransptr_brl_dom"/>
</dbReference>
<dbReference type="RefSeq" id="WP_021721074.1">
    <property type="nucleotide sequence ID" value="NZ_FR892822.1"/>
</dbReference>
<gene>
    <name evidence="3" type="ORF">BN587_02045</name>
</gene>
<dbReference type="SMART" id="SM00869">
    <property type="entry name" value="Autotransporter"/>
    <property type="match status" value="1"/>
</dbReference>
<dbReference type="NCBIfam" id="TIGR01414">
    <property type="entry name" value="autotrans_barl"/>
    <property type="match status" value="1"/>
</dbReference>
<evidence type="ECO:0000313" key="3">
    <source>
        <dbReference type="EMBL" id="CDD10526.1"/>
    </source>
</evidence>
<dbReference type="PROSITE" id="PS51208">
    <property type="entry name" value="AUTOTRANSPORTER"/>
    <property type="match status" value="1"/>
</dbReference>